<evidence type="ECO:0000313" key="2">
    <source>
        <dbReference type="EMBL" id="KAG8480665.1"/>
    </source>
</evidence>
<dbReference type="OrthoDB" id="2020192at2759"/>
<evidence type="ECO:0000313" key="3">
    <source>
        <dbReference type="Proteomes" id="UP000701853"/>
    </source>
</evidence>
<gene>
    <name evidence="2" type="ORF">CXB51_025201</name>
</gene>
<keyword evidence="1" id="KW-1133">Transmembrane helix</keyword>
<comment type="caution">
    <text evidence="2">The sequence shown here is derived from an EMBL/GenBank/DDBJ whole genome shotgun (WGS) entry which is preliminary data.</text>
</comment>
<evidence type="ECO:0000256" key="1">
    <source>
        <dbReference type="SAM" id="Phobius"/>
    </source>
</evidence>
<feature type="transmembrane region" description="Helical" evidence="1">
    <location>
        <begin position="81"/>
        <end position="104"/>
    </location>
</feature>
<sequence length="269" mass="29708">MSFSLKLTPNFVLHIPDPHRGFNEISFLSISGIRNSTSLVSQNSKKLPCSINGDNNIVYGPTDDGNYSTNNEGMEIVNRHLIIKGVLLIYILLFFILFNFFIFVRCKGSTAGRSEASQGESFFSSKEGLRICGANFFVGSCSSVLSVLKKLRRYGISGVLSYGLLNTVYYLITFLLVWFYVAPVPGRMGYMAAAQRFLKVMAMVWAGSQVTKLVRAGGALALAPFVDRGLSWFTLKFKFESQGKASMVIVGFCFGLALTLFLVVTVLWA</sequence>
<keyword evidence="1" id="KW-0812">Transmembrane</keyword>
<accession>A0A8J6CSD5</accession>
<feature type="transmembrane region" description="Helical" evidence="1">
    <location>
        <begin position="247"/>
        <end position="268"/>
    </location>
</feature>
<organism evidence="2 3">
    <name type="scientific">Gossypium anomalum</name>
    <dbReference type="NCBI Taxonomy" id="47600"/>
    <lineage>
        <taxon>Eukaryota</taxon>
        <taxon>Viridiplantae</taxon>
        <taxon>Streptophyta</taxon>
        <taxon>Embryophyta</taxon>
        <taxon>Tracheophyta</taxon>
        <taxon>Spermatophyta</taxon>
        <taxon>Magnoliopsida</taxon>
        <taxon>eudicotyledons</taxon>
        <taxon>Gunneridae</taxon>
        <taxon>Pentapetalae</taxon>
        <taxon>rosids</taxon>
        <taxon>malvids</taxon>
        <taxon>Malvales</taxon>
        <taxon>Malvaceae</taxon>
        <taxon>Malvoideae</taxon>
        <taxon>Gossypium</taxon>
    </lineage>
</organism>
<dbReference type="EMBL" id="JAHUZN010000010">
    <property type="protein sequence ID" value="KAG8480665.1"/>
    <property type="molecule type" value="Genomic_DNA"/>
</dbReference>
<keyword evidence="1" id="KW-0472">Membrane</keyword>
<protein>
    <submittedName>
        <fullName evidence="2">Uncharacterized protein</fullName>
    </submittedName>
</protein>
<name>A0A8J6CSD5_9ROSI</name>
<reference evidence="2 3" key="1">
    <citation type="journal article" date="2021" name="bioRxiv">
        <title>The Gossypium anomalum genome as a resource for cotton improvement and evolutionary analysis of hybrid incompatibility.</title>
        <authorList>
            <person name="Grover C.E."/>
            <person name="Yuan D."/>
            <person name="Arick M.A."/>
            <person name="Miller E.R."/>
            <person name="Hu G."/>
            <person name="Peterson D.G."/>
            <person name="Wendel J.F."/>
            <person name="Udall J.A."/>
        </authorList>
    </citation>
    <scope>NUCLEOTIDE SEQUENCE [LARGE SCALE GENOMIC DNA]</scope>
    <source>
        <strain evidence="2">JFW-Udall</strain>
        <tissue evidence="2">Leaf</tissue>
    </source>
</reference>
<dbReference type="PANTHER" id="PTHR34370">
    <property type="entry name" value="OS04G0600100 PROTEIN"/>
    <property type="match status" value="1"/>
</dbReference>
<feature type="transmembrane region" description="Helical" evidence="1">
    <location>
        <begin position="160"/>
        <end position="182"/>
    </location>
</feature>
<dbReference type="AlphaFoldDB" id="A0A8J6CSD5"/>
<proteinExistence type="predicted"/>
<keyword evidence="3" id="KW-1185">Reference proteome</keyword>
<dbReference type="PANTHER" id="PTHR34370:SF2">
    <property type="entry name" value="GAG-POL POLYPROTEIN_RETROTRANSPOSON"/>
    <property type="match status" value="1"/>
</dbReference>
<dbReference type="Proteomes" id="UP000701853">
    <property type="component" value="Chromosome 10"/>
</dbReference>